<feature type="transmembrane region" description="Helical" evidence="1">
    <location>
        <begin position="35"/>
        <end position="55"/>
    </location>
</feature>
<evidence type="ECO:0000313" key="3">
    <source>
        <dbReference type="Proteomes" id="UP000834106"/>
    </source>
</evidence>
<dbReference type="Proteomes" id="UP000834106">
    <property type="component" value="Chromosome 6"/>
</dbReference>
<organism evidence="2 3">
    <name type="scientific">Fraxinus pennsylvanica</name>
    <dbReference type="NCBI Taxonomy" id="56036"/>
    <lineage>
        <taxon>Eukaryota</taxon>
        <taxon>Viridiplantae</taxon>
        <taxon>Streptophyta</taxon>
        <taxon>Embryophyta</taxon>
        <taxon>Tracheophyta</taxon>
        <taxon>Spermatophyta</taxon>
        <taxon>Magnoliopsida</taxon>
        <taxon>eudicotyledons</taxon>
        <taxon>Gunneridae</taxon>
        <taxon>Pentapetalae</taxon>
        <taxon>asterids</taxon>
        <taxon>lamiids</taxon>
        <taxon>Lamiales</taxon>
        <taxon>Oleaceae</taxon>
        <taxon>Oleeae</taxon>
        <taxon>Fraxinus</taxon>
    </lineage>
</organism>
<name>A0AAD1ZBI5_9LAMI</name>
<evidence type="ECO:0000313" key="2">
    <source>
        <dbReference type="EMBL" id="CAI9764032.1"/>
    </source>
</evidence>
<keyword evidence="3" id="KW-1185">Reference proteome</keyword>
<keyword evidence="1" id="KW-0472">Membrane</keyword>
<keyword evidence="1" id="KW-0812">Transmembrane</keyword>
<keyword evidence="1" id="KW-1133">Transmembrane helix</keyword>
<dbReference type="EMBL" id="OU503041">
    <property type="protein sequence ID" value="CAI9764032.1"/>
    <property type="molecule type" value="Genomic_DNA"/>
</dbReference>
<dbReference type="AlphaFoldDB" id="A0AAD1ZBI5"/>
<accession>A0AAD1ZBI5</accession>
<gene>
    <name evidence="2" type="ORF">FPE_LOCUS11462</name>
</gene>
<sequence>MIMTLYKGPIVDTLGYTKGGSHRRATSDSVKYEHWVSGILMLISCIVGWSAFFIVQYSDSTQWYGVKAKIRKPQLTYDAVKAQELPVVDIKTSANVVADNIVTAGNPMFHS</sequence>
<proteinExistence type="predicted"/>
<evidence type="ECO:0000256" key="1">
    <source>
        <dbReference type="SAM" id="Phobius"/>
    </source>
</evidence>
<protein>
    <submittedName>
        <fullName evidence="2">Uncharacterized protein</fullName>
    </submittedName>
</protein>
<reference evidence="2" key="1">
    <citation type="submission" date="2023-05" db="EMBL/GenBank/DDBJ databases">
        <authorList>
            <person name="Huff M."/>
        </authorList>
    </citation>
    <scope>NUCLEOTIDE SEQUENCE</scope>
</reference>